<feature type="region of interest" description="Disordered" evidence="1">
    <location>
        <begin position="345"/>
        <end position="368"/>
    </location>
</feature>
<feature type="region of interest" description="Disordered" evidence="1">
    <location>
        <begin position="1"/>
        <end position="22"/>
    </location>
</feature>
<dbReference type="AlphaFoldDB" id="A0A7C8MFM8"/>
<evidence type="ECO:0000313" key="3">
    <source>
        <dbReference type="Proteomes" id="UP000481861"/>
    </source>
</evidence>
<reference evidence="2 3" key="1">
    <citation type="submission" date="2020-01" db="EMBL/GenBank/DDBJ databases">
        <authorList>
            <consortium name="DOE Joint Genome Institute"/>
            <person name="Haridas S."/>
            <person name="Albert R."/>
            <person name="Binder M."/>
            <person name="Bloem J."/>
            <person name="Labutti K."/>
            <person name="Salamov A."/>
            <person name="Andreopoulos B."/>
            <person name="Baker S.E."/>
            <person name="Barry K."/>
            <person name="Bills G."/>
            <person name="Bluhm B.H."/>
            <person name="Cannon C."/>
            <person name="Castanera R."/>
            <person name="Culley D.E."/>
            <person name="Daum C."/>
            <person name="Ezra D."/>
            <person name="Gonzalez J.B."/>
            <person name="Henrissat B."/>
            <person name="Kuo A."/>
            <person name="Liang C."/>
            <person name="Lipzen A."/>
            <person name="Lutzoni F."/>
            <person name="Magnuson J."/>
            <person name="Mondo S."/>
            <person name="Nolan M."/>
            <person name="Ohm R."/>
            <person name="Pangilinan J."/>
            <person name="Park H.-J.H."/>
            <person name="Ramirez L."/>
            <person name="Alfaro M."/>
            <person name="Sun H."/>
            <person name="Tritt A."/>
            <person name="Yoshinaga Y."/>
            <person name="Zwiers L.-H.L."/>
            <person name="Turgeon B.G."/>
            <person name="Goodwin S.B."/>
            <person name="Spatafora J.W."/>
            <person name="Crous P.W."/>
            <person name="Grigoriev I.V."/>
        </authorList>
    </citation>
    <scope>NUCLEOTIDE SEQUENCE [LARGE SCALE GENOMIC DNA]</scope>
    <source>
        <strain evidence="2 3">CBS 611.86</strain>
    </source>
</reference>
<evidence type="ECO:0000256" key="1">
    <source>
        <dbReference type="SAM" id="MobiDB-lite"/>
    </source>
</evidence>
<feature type="compositionally biased region" description="Basic and acidic residues" evidence="1">
    <location>
        <begin position="380"/>
        <end position="398"/>
    </location>
</feature>
<feature type="region of interest" description="Disordered" evidence="1">
    <location>
        <begin position="161"/>
        <end position="271"/>
    </location>
</feature>
<feature type="compositionally biased region" description="Polar residues" evidence="1">
    <location>
        <begin position="233"/>
        <end position="245"/>
    </location>
</feature>
<dbReference type="EMBL" id="JAADJZ010000020">
    <property type="protein sequence ID" value="KAF2868244.1"/>
    <property type="molecule type" value="Genomic_DNA"/>
</dbReference>
<name>A0A7C8MFM8_9PLEO</name>
<comment type="caution">
    <text evidence="2">The sequence shown here is derived from an EMBL/GenBank/DDBJ whole genome shotgun (WGS) entry which is preliminary data.</text>
</comment>
<keyword evidence="3" id="KW-1185">Reference proteome</keyword>
<gene>
    <name evidence="2" type="ORF">BDV95DRAFT_580585</name>
</gene>
<feature type="non-terminal residue" evidence="2">
    <location>
        <position position="492"/>
    </location>
</feature>
<feature type="compositionally biased region" description="Polar residues" evidence="1">
    <location>
        <begin position="164"/>
        <end position="178"/>
    </location>
</feature>
<dbReference type="OrthoDB" id="194139at2759"/>
<sequence length="492" mass="53868">MYYASSVQTGSPIARPPAKYLTTPPVIVSPAPDIISTAPSSALSTSLVASRTVAVSPLVSPRLPVTVAPDETVDKARDKYLQGFQQRQVKHKPSLFLAPFKKRQDKGKKKDNLAARAVSSESQYISNDTTVDVTLCDFQPEKDKKEKRSFSGSLKNKLKRVFRRTSNNSTTLPVQQIDASRDYYGGHSGRLDPPSRLQHRPDIPSPDHATLQRVKSRTPSLEGGRPALVRPTSRGSLRSIRSNRSLHSEAEASLPATSRVTSWGSSSAGGTLTQREMKRLTVIHEAKDSISSEVDHMFAPKSPKRKPPPIPGFAAFREPMEMDSLVEDVSAPVDPKRVFSALMKEISTSKPGDTHASPSARTPDRDSDVFVSSATKDLHHMSHKELHSNANKDFRDSIGSDQLSVSRRRPDSVAAESVKSMCRPIKATIRAVAPSEKPTSPGPDRTTSVRGTVRIPRPNTAASSTSTNSDIQEGDHEGTINFRMNTRRYALH</sequence>
<accession>A0A7C8MFM8</accession>
<feature type="region of interest" description="Disordered" evidence="1">
    <location>
        <begin position="432"/>
        <end position="492"/>
    </location>
</feature>
<feature type="region of interest" description="Disordered" evidence="1">
    <location>
        <begin position="380"/>
        <end position="417"/>
    </location>
</feature>
<protein>
    <submittedName>
        <fullName evidence="2">Uncharacterized protein</fullName>
    </submittedName>
</protein>
<evidence type="ECO:0000313" key="2">
    <source>
        <dbReference type="EMBL" id="KAF2868244.1"/>
    </source>
</evidence>
<feature type="compositionally biased region" description="Low complexity" evidence="1">
    <location>
        <begin position="459"/>
        <end position="469"/>
    </location>
</feature>
<proteinExistence type="predicted"/>
<feature type="compositionally biased region" description="Polar residues" evidence="1">
    <location>
        <begin position="255"/>
        <end position="271"/>
    </location>
</feature>
<feature type="compositionally biased region" description="Polar residues" evidence="1">
    <location>
        <begin position="346"/>
        <end position="360"/>
    </location>
</feature>
<organism evidence="2 3">
    <name type="scientific">Massariosphaeria phaeospora</name>
    <dbReference type="NCBI Taxonomy" id="100035"/>
    <lineage>
        <taxon>Eukaryota</taxon>
        <taxon>Fungi</taxon>
        <taxon>Dikarya</taxon>
        <taxon>Ascomycota</taxon>
        <taxon>Pezizomycotina</taxon>
        <taxon>Dothideomycetes</taxon>
        <taxon>Pleosporomycetidae</taxon>
        <taxon>Pleosporales</taxon>
        <taxon>Pleosporales incertae sedis</taxon>
        <taxon>Massariosphaeria</taxon>
    </lineage>
</organism>
<dbReference type="Proteomes" id="UP000481861">
    <property type="component" value="Unassembled WGS sequence"/>
</dbReference>
<feature type="compositionally biased region" description="Polar residues" evidence="1">
    <location>
        <begin position="1"/>
        <end position="11"/>
    </location>
</feature>